<dbReference type="AlphaFoldDB" id="A0A4Y2PK73"/>
<evidence type="ECO:0000259" key="5">
    <source>
        <dbReference type="Pfam" id="PF13873"/>
    </source>
</evidence>
<comment type="subunit">
    <text evidence="1">Self-associates forming complexes of several hundred monomers.</text>
</comment>
<evidence type="ECO:0000256" key="4">
    <source>
        <dbReference type="SAM" id="Coils"/>
    </source>
</evidence>
<evidence type="ECO:0000313" key="6">
    <source>
        <dbReference type="EMBL" id="GBN51512.1"/>
    </source>
</evidence>
<sequence>MDCKRKNFTEIEAEAFLLSLEQFKLIIENKKTDATSNKEKASAWAELTAMFNSFPGVARRNSKQLMTYYKNLKRKGNKNQADRRYQIFKTGGGPKADTSSNPVEERLLAMGALKMPLVNSYNSDAAYHKMTSDTTHCATNCDEEEFHDIEVEYAAVEDMQLSNDEMVVPSIPELPTKEILTTSSQMSQPSLLTSATNEECTPNTQLRATSTPKMRTYKLSRGKRQVSASAKAADSLIRQSELKRQILNEQHEWEREKLMMQKEKHNLEITLLNEQIKMYKMINEKIEKGEEVQICLNINK</sequence>
<dbReference type="EMBL" id="BGPR01011465">
    <property type="protein sequence ID" value="GBN51512.1"/>
    <property type="molecule type" value="Genomic_DNA"/>
</dbReference>
<dbReference type="Pfam" id="PF13873">
    <property type="entry name" value="Myb_DNA-bind_5"/>
    <property type="match status" value="1"/>
</dbReference>
<dbReference type="InterPro" id="IPR028002">
    <property type="entry name" value="Myb_DNA-bind_5"/>
</dbReference>
<accession>A0A4Y2PK73</accession>
<keyword evidence="7" id="KW-1185">Reference proteome</keyword>
<evidence type="ECO:0000256" key="2">
    <source>
        <dbReference type="ARBA" id="ARBA00016807"/>
    </source>
</evidence>
<comment type="caution">
    <text evidence="6">The sequence shown here is derived from an EMBL/GenBank/DDBJ whole genome shotgun (WGS) entry which is preliminary data.</text>
</comment>
<evidence type="ECO:0000256" key="1">
    <source>
        <dbReference type="ARBA" id="ARBA00011764"/>
    </source>
</evidence>
<evidence type="ECO:0000256" key="3">
    <source>
        <dbReference type="ARBA" id="ARBA00025466"/>
    </source>
</evidence>
<feature type="domain" description="Myb/SANT-like DNA-binding" evidence="5">
    <location>
        <begin position="5"/>
        <end position="76"/>
    </location>
</feature>
<name>A0A4Y2PK73_ARAVE</name>
<dbReference type="PANTHER" id="PTHR21411:SF0">
    <property type="entry name" value="REGULATORY PROTEIN ZESTE"/>
    <property type="match status" value="1"/>
</dbReference>
<keyword evidence="4" id="KW-0175">Coiled coil</keyword>
<comment type="function">
    <text evidence="3">Involved in transvection phenomena (= synapsis-dependent gene expression), where the synaptic pairing of chromosomes carrying genes with which zeste interacts influences the expression of these genes. Zeste binds to DNA and stimulates transcription from a nearby promoter.</text>
</comment>
<dbReference type="PANTHER" id="PTHR21411">
    <property type="entry name" value="APONTIC"/>
    <property type="match status" value="1"/>
</dbReference>
<gene>
    <name evidence="6" type="ORF">AVEN_246692_1</name>
</gene>
<dbReference type="Proteomes" id="UP000499080">
    <property type="component" value="Unassembled WGS sequence"/>
</dbReference>
<organism evidence="6 7">
    <name type="scientific">Araneus ventricosus</name>
    <name type="common">Orbweaver spider</name>
    <name type="synonym">Epeira ventricosa</name>
    <dbReference type="NCBI Taxonomy" id="182803"/>
    <lineage>
        <taxon>Eukaryota</taxon>
        <taxon>Metazoa</taxon>
        <taxon>Ecdysozoa</taxon>
        <taxon>Arthropoda</taxon>
        <taxon>Chelicerata</taxon>
        <taxon>Arachnida</taxon>
        <taxon>Araneae</taxon>
        <taxon>Araneomorphae</taxon>
        <taxon>Entelegynae</taxon>
        <taxon>Araneoidea</taxon>
        <taxon>Araneidae</taxon>
        <taxon>Araneus</taxon>
    </lineage>
</organism>
<feature type="coiled-coil region" evidence="4">
    <location>
        <begin position="248"/>
        <end position="275"/>
    </location>
</feature>
<evidence type="ECO:0000313" key="7">
    <source>
        <dbReference type="Proteomes" id="UP000499080"/>
    </source>
</evidence>
<reference evidence="6 7" key="1">
    <citation type="journal article" date="2019" name="Sci. Rep.">
        <title>Orb-weaving spider Araneus ventricosus genome elucidates the spidroin gene catalogue.</title>
        <authorList>
            <person name="Kono N."/>
            <person name="Nakamura H."/>
            <person name="Ohtoshi R."/>
            <person name="Moran D.A.P."/>
            <person name="Shinohara A."/>
            <person name="Yoshida Y."/>
            <person name="Fujiwara M."/>
            <person name="Mori M."/>
            <person name="Tomita M."/>
            <person name="Arakawa K."/>
        </authorList>
    </citation>
    <scope>NUCLEOTIDE SEQUENCE [LARGE SCALE GENOMIC DNA]</scope>
</reference>
<proteinExistence type="predicted"/>
<protein>
    <recommendedName>
        <fullName evidence="2">Regulatory protein zeste</fullName>
    </recommendedName>
</protein>
<dbReference type="OrthoDB" id="6504371at2759"/>